<evidence type="ECO:0000256" key="1">
    <source>
        <dbReference type="SAM" id="SignalP"/>
    </source>
</evidence>
<feature type="chain" id="PRO_5003263779" evidence="1">
    <location>
        <begin position="20"/>
        <end position="82"/>
    </location>
</feature>
<organism evidence="3">
    <name type="scientific">Grosmannia clavigera (strain kw1407 / UAMH 11150)</name>
    <name type="common">Blue stain fungus</name>
    <name type="synonym">Graphiocladiella clavigera</name>
    <dbReference type="NCBI Taxonomy" id="655863"/>
    <lineage>
        <taxon>Eukaryota</taxon>
        <taxon>Fungi</taxon>
        <taxon>Dikarya</taxon>
        <taxon>Ascomycota</taxon>
        <taxon>Pezizomycotina</taxon>
        <taxon>Sordariomycetes</taxon>
        <taxon>Sordariomycetidae</taxon>
        <taxon>Ophiostomatales</taxon>
        <taxon>Ophiostomataceae</taxon>
        <taxon>Leptographium</taxon>
    </lineage>
</organism>
<reference evidence="2 3" key="1">
    <citation type="journal article" date="2011" name="Proc. Natl. Acad. Sci. U.S.A.">
        <title>Genome and transcriptome analyses of the mountain pine beetle-fungal symbiont Grosmannia clavigera, a lodgepole pine pathogen.</title>
        <authorList>
            <person name="DiGuistini S."/>
            <person name="Wang Y."/>
            <person name="Liao N.Y."/>
            <person name="Taylor G."/>
            <person name="Tanguay P."/>
            <person name="Feau N."/>
            <person name="Henrissat B."/>
            <person name="Chan S.K."/>
            <person name="Hesse-Orce U."/>
            <person name="Alamouti S.M."/>
            <person name="Tsui C.K.M."/>
            <person name="Docking R.T."/>
            <person name="Levasseur A."/>
            <person name="Haridas S."/>
            <person name="Robertson G."/>
            <person name="Birol I."/>
            <person name="Holt R.A."/>
            <person name="Marra M.A."/>
            <person name="Hamelin R.C."/>
            <person name="Hirst M."/>
            <person name="Jones S.J.M."/>
            <person name="Bohlmann J."/>
            <person name="Breuil C."/>
        </authorList>
    </citation>
    <scope>NUCLEOTIDE SEQUENCE [LARGE SCALE GENOMIC DNA]</scope>
    <source>
        <strain evidence="3">kw1407 / UAMH 11150</strain>
    </source>
</reference>
<dbReference type="HOGENOM" id="CLU_2558496_0_0_1"/>
<dbReference type="EMBL" id="GL629729">
    <property type="protein sequence ID" value="EFX06240.1"/>
    <property type="molecule type" value="Genomic_DNA"/>
</dbReference>
<dbReference type="AlphaFoldDB" id="F0X7T6"/>
<dbReference type="Proteomes" id="UP000007796">
    <property type="component" value="Unassembled WGS sequence"/>
</dbReference>
<proteinExistence type="predicted"/>
<dbReference type="RefSeq" id="XP_014175722.1">
    <property type="nucleotide sequence ID" value="XM_014320247.1"/>
</dbReference>
<keyword evidence="3" id="KW-1185">Reference proteome</keyword>
<dbReference type="OrthoDB" id="4916725at2759"/>
<dbReference type="GeneID" id="25980008"/>
<evidence type="ECO:0000313" key="3">
    <source>
        <dbReference type="Proteomes" id="UP000007796"/>
    </source>
</evidence>
<dbReference type="InParanoid" id="F0X7T6"/>
<name>F0X7T6_GROCL</name>
<protein>
    <submittedName>
        <fullName evidence="2">Uncharacterized protein</fullName>
    </submittedName>
</protein>
<evidence type="ECO:0000313" key="2">
    <source>
        <dbReference type="EMBL" id="EFX06240.1"/>
    </source>
</evidence>
<keyword evidence="1" id="KW-0732">Signal</keyword>
<sequence length="82" mass="9174">MHVAGLVYLAAIVALGVQAVPAPESVKNNRADADEAWGFHTDRVKRDDADEAWDFHTDRVKRDDADEAWGFHTDRVKRDNAA</sequence>
<accession>F0X7T6</accession>
<gene>
    <name evidence="2" type="ORF">CMQ_6561</name>
</gene>
<feature type="signal peptide" evidence="1">
    <location>
        <begin position="1"/>
        <end position="19"/>
    </location>
</feature>